<sequence length="104" mass="10927">MISKSRLTTLIAAAVLATGVAAVTAPAATAASSKVAANDNCPFTVTQNTKRWLGATSERWDGEWKQGAIIYADITSLTSGRYHSGSYWASANHIKRVSGGKCLP</sequence>
<protein>
    <submittedName>
        <fullName evidence="2">Uncharacterized protein</fullName>
    </submittedName>
</protein>
<keyword evidence="3" id="KW-1185">Reference proteome</keyword>
<evidence type="ECO:0000313" key="3">
    <source>
        <dbReference type="Proteomes" id="UP001595851"/>
    </source>
</evidence>
<dbReference type="RefSeq" id="WP_379533072.1">
    <property type="nucleotide sequence ID" value="NZ_JBHSBI010000026.1"/>
</dbReference>
<comment type="caution">
    <text evidence="2">The sequence shown here is derived from an EMBL/GenBank/DDBJ whole genome shotgun (WGS) entry which is preliminary data.</text>
</comment>
<feature type="signal peptide" evidence="1">
    <location>
        <begin position="1"/>
        <end position="27"/>
    </location>
</feature>
<keyword evidence="1" id="KW-0732">Signal</keyword>
<gene>
    <name evidence="2" type="ORF">ACFOY2_38635</name>
</gene>
<feature type="chain" id="PRO_5045927183" evidence="1">
    <location>
        <begin position="28"/>
        <end position="104"/>
    </location>
</feature>
<organism evidence="2 3">
    <name type="scientific">Nonomuraea purpurea</name>
    <dbReference type="NCBI Taxonomy" id="1849276"/>
    <lineage>
        <taxon>Bacteria</taxon>
        <taxon>Bacillati</taxon>
        <taxon>Actinomycetota</taxon>
        <taxon>Actinomycetes</taxon>
        <taxon>Streptosporangiales</taxon>
        <taxon>Streptosporangiaceae</taxon>
        <taxon>Nonomuraea</taxon>
    </lineage>
</organism>
<dbReference type="Proteomes" id="UP001595851">
    <property type="component" value="Unassembled WGS sequence"/>
</dbReference>
<evidence type="ECO:0000256" key="1">
    <source>
        <dbReference type="SAM" id="SignalP"/>
    </source>
</evidence>
<evidence type="ECO:0000313" key="2">
    <source>
        <dbReference type="EMBL" id="MFC4013197.1"/>
    </source>
</evidence>
<reference evidence="3" key="1">
    <citation type="journal article" date="2019" name="Int. J. Syst. Evol. Microbiol.">
        <title>The Global Catalogue of Microorganisms (GCM) 10K type strain sequencing project: providing services to taxonomists for standard genome sequencing and annotation.</title>
        <authorList>
            <consortium name="The Broad Institute Genomics Platform"/>
            <consortium name="The Broad Institute Genome Sequencing Center for Infectious Disease"/>
            <person name="Wu L."/>
            <person name="Ma J."/>
        </authorList>
    </citation>
    <scope>NUCLEOTIDE SEQUENCE [LARGE SCALE GENOMIC DNA]</scope>
    <source>
        <strain evidence="3">TBRC 1276</strain>
    </source>
</reference>
<dbReference type="EMBL" id="JBHSBI010000026">
    <property type="protein sequence ID" value="MFC4013197.1"/>
    <property type="molecule type" value="Genomic_DNA"/>
</dbReference>
<accession>A0ABV8GLM2</accession>
<name>A0ABV8GLM2_9ACTN</name>
<proteinExistence type="predicted"/>